<organism evidence="1 2">
    <name type="scientific">Racocetra persica</name>
    <dbReference type="NCBI Taxonomy" id="160502"/>
    <lineage>
        <taxon>Eukaryota</taxon>
        <taxon>Fungi</taxon>
        <taxon>Fungi incertae sedis</taxon>
        <taxon>Mucoromycota</taxon>
        <taxon>Glomeromycotina</taxon>
        <taxon>Glomeromycetes</taxon>
        <taxon>Diversisporales</taxon>
        <taxon>Gigasporaceae</taxon>
        <taxon>Racocetra</taxon>
    </lineage>
</organism>
<gene>
    <name evidence="1" type="ORF">RPERSI_LOCUS31063</name>
</gene>
<evidence type="ECO:0000313" key="1">
    <source>
        <dbReference type="EMBL" id="CAG8839474.1"/>
    </source>
</evidence>
<dbReference type="Proteomes" id="UP000789920">
    <property type="component" value="Unassembled WGS sequence"/>
</dbReference>
<comment type="caution">
    <text evidence="1">The sequence shown here is derived from an EMBL/GenBank/DDBJ whole genome shotgun (WGS) entry which is preliminary data.</text>
</comment>
<sequence length="65" mass="7459">YVDLLKEARKGITENFASHDPGKIFEMFSQSINKYFKNSSEASLEPEQFPKIIEDIQGCTKYLAI</sequence>
<accession>A0ACA9SI81</accession>
<protein>
    <submittedName>
        <fullName evidence="1">17332_t:CDS:1</fullName>
    </submittedName>
</protein>
<proteinExistence type="predicted"/>
<name>A0ACA9SI81_9GLOM</name>
<reference evidence="1" key="1">
    <citation type="submission" date="2021-06" db="EMBL/GenBank/DDBJ databases">
        <authorList>
            <person name="Kallberg Y."/>
            <person name="Tangrot J."/>
            <person name="Rosling A."/>
        </authorList>
    </citation>
    <scope>NUCLEOTIDE SEQUENCE</scope>
    <source>
        <strain evidence="1">MA461A</strain>
    </source>
</reference>
<dbReference type="EMBL" id="CAJVQC010123715">
    <property type="protein sequence ID" value="CAG8839474.1"/>
    <property type="molecule type" value="Genomic_DNA"/>
</dbReference>
<evidence type="ECO:0000313" key="2">
    <source>
        <dbReference type="Proteomes" id="UP000789920"/>
    </source>
</evidence>
<feature type="non-terminal residue" evidence="1">
    <location>
        <position position="1"/>
    </location>
</feature>
<keyword evidence="2" id="KW-1185">Reference proteome</keyword>